<accession>A0A2B5GZ38</accession>
<organism evidence="1 2">
    <name type="scientific">Bacillus pseudomycoides</name>
    <dbReference type="NCBI Taxonomy" id="64104"/>
    <lineage>
        <taxon>Bacteria</taxon>
        <taxon>Bacillati</taxon>
        <taxon>Bacillota</taxon>
        <taxon>Bacilli</taxon>
        <taxon>Bacillales</taxon>
        <taxon>Bacillaceae</taxon>
        <taxon>Bacillus</taxon>
        <taxon>Bacillus cereus group</taxon>
    </lineage>
</organism>
<dbReference type="AlphaFoldDB" id="A0A2B5GZ38"/>
<protein>
    <submittedName>
        <fullName evidence="1">Uncharacterized protein</fullName>
    </submittedName>
</protein>
<dbReference type="Proteomes" id="UP000219775">
    <property type="component" value="Unassembled WGS sequence"/>
</dbReference>
<evidence type="ECO:0000313" key="1">
    <source>
        <dbReference type="EMBL" id="PEM58440.1"/>
    </source>
</evidence>
<name>A0A2B5GZ38_9BACI</name>
<evidence type="ECO:0000313" key="2">
    <source>
        <dbReference type="Proteomes" id="UP000219775"/>
    </source>
</evidence>
<gene>
    <name evidence="1" type="ORF">CN613_28845</name>
</gene>
<dbReference type="RefSeq" id="WP_097850417.1">
    <property type="nucleotide sequence ID" value="NZ_NUAS01000116.1"/>
</dbReference>
<comment type="caution">
    <text evidence="1">The sequence shown here is derived from an EMBL/GenBank/DDBJ whole genome shotgun (WGS) entry which is preliminary data.</text>
</comment>
<proteinExistence type="predicted"/>
<dbReference type="EMBL" id="NUDP01000269">
    <property type="protein sequence ID" value="PEM58440.1"/>
    <property type="molecule type" value="Genomic_DNA"/>
</dbReference>
<reference evidence="1 2" key="1">
    <citation type="submission" date="2017-09" db="EMBL/GenBank/DDBJ databases">
        <title>Large-scale bioinformatics analysis of Bacillus genomes uncovers conserved roles of natural products in bacterial physiology.</title>
        <authorList>
            <consortium name="Agbiome Team Llc"/>
            <person name="Bleich R.M."/>
            <person name="Grubbs K.J."/>
            <person name="Santa Maria K.C."/>
            <person name="Allen S.E."/>
            <person name="Farag S."/>
            <person name="Shank E.A."/>
            <person name="Bowers A."/>
        </authorList>
    </citation>
    <scope>NUCLEOTIDE SEQUENCE [LARGE SCALE GENOMIC DNA]</scope>
    <source>
        <strain evidence="1 2">AFS009893</strain>
    </source>
</reference>
<sequence length="67" mass="7474">MVINTNIDKKEVKAMITVFRILFGKNAKVGNRLAYKGSSLSFFKPNNHPNTVIGAFSLRQINSNSMT</sequence>